<organism evidence="1 2">
    <name type="scientific">Skermanella stibiiresistens SB22</name>
    <dbReference type="NCBI Taxonomy" id="1385369"/>
    <lineage>
        <taxon>Bacteria</taxon>
        <taxon>Pseudomonadati</taxon>
        <taxon>Pseudomonadota</taxon>
        <taxon>Alphaproteobacteria</taxon>
        <taxon>Rhodospirillales</taxon>
        <taxon>Azospirillaceae</taxon>
        <taxon>Skermanella</taxon>
    </lineage>
</organism>
<reference evidence="1 2" key="1">
    <citation type="submission" date="2013-08" db="EMBL/GenBank/DDBJ databases">
        <title>The genome sequence of Skermanella stibiiresistens.</title>
        <authorList>
            <person name="Zhu W."/>
            <person name="Wang G."/>
        </authorList>
    </citation>
    <scope>NUCLEOTIDE SEQUENCE [LARGE SCALE GENOMIC DNA]</scope>
    <source>
        <strain evidence="1 2">SB22</strain>
    </source>
</reference>
<evidence type="ECO:0000313" key="1">
    <source>
        <dbReference type="EMBL" id="EWY40710.1"/>
    </source>
</evidence>
<dbReference type="AlphaFoldDB" id="W9H3F2"/>
<dbReference type="Proteomes" id="UP000019486">
    <property type="component" value="Unassembled WGS sequence"/>
</dbReference>
<keyword evidence="2" id="KW-1185">Reference proteome</keyword>
<sequence>MRVLCRDAEWLVHRVDKLDHTGGSQIAHCTGADEMVRGHQAAFVTDLDQVVQIDPKETRLTRDTSHGFHKGKLFLGAQLRQMT</sequence>
<proteinExistence type="predicted"/>
<accession>W9H3F2</accession>
<gene>
    <name evidence="1" type="ORF">N825_32810</name>
</gene>
<dbReference type="EMBL" id="AVFL01000006">
    <property type="protein sequence ID" value="EWY40710.1"/>
    <property type="molecule type" value="Genomic_DNA"/>
</dbReference>
<evidence type="ECO:0000313" key="2">
    <source>
        <dbReference type="Proteomes" id="UP000019486"/>
    </source>
</evidence>
<dbReference type="STRING" id="1385369.N825_32810"/>
<protein>
    <submittedName>
        <fullName evidence="1">Uncharacterized protein</fullName>
    </submittedName>
</protein>
<comment type="caution">
    <text evidence="1">The sequence shown here is derived from an EMBL/GenBank/DDBJ whole genome shotgun (WGS) entry which is preliminary data.</text>
</comment>
<name>W9H3F2_9PROT</name>